<organism evidence="2 3">
    <name type="scientific">Stakelama tenebrarum</name>
    <dbReference type="NCBI Taxonomy" id="2711215"/>
    <lineage>
        <taxon>Bacteria</taxon>
        <taxon>Pseudomonadati</taxon>
        <taxon>Pseudomonadota</taxon>
        <taxon>Alphaproteobacteria</taxon>
        <taxon>Sphingomonadales</taxon>
        <taxon>Sphingomonadaceae</taxon>
        <taxon>Stakelama</taxon>
    </lineage>
</organism>
<feature type="transmembrane region" description="Helical" evidence="1">
    <location>
        <begin position="90"/>
        <end position="109"/>
    </location>
</feature>
<protein>
    <submittedName>
        <fullName evidence="2">Uncharacterized protein</fullName>
    </submittedName>
</protein>
<keyword evidence="3" id="KW-1185">Reference proteome</keyword>
<feature type="transmembrane region" description="Helical" evidence="1">
    <location>
        <begin position="160"/>
        <end position="179"/>
    </location>
</feature>
<gene>
    <name evidence="2" type="ORF">G5C33_14985</name>
</gene>
<evidence type="ECO:0000313" key="2">
    <source>
        <dbReference type="EMBL" id="QIG80963.1"/>
    </source>
</evidence>
<evidence type="ECO:0000313" key="3">
    <source>
        <dbReference type="Proteomes" id="UP000501568"/>
    </source>
</evidence>
<dbReference type="KEGG" id="spzr:G5C33_14985"/>
<sequence length="237" mass="26199">MTGAASVPASGASAAAARPVQARRDSVRAFRWLLVGALAYAVALATAIGVNADPANILAPVVSPSVLLTPVFGMPWVVMSFHRRGRIRRAVYFLLIVTLAHMAANYLAWLHATESYRFVTDGHAFERHMLTGAIGGAVGSALSFAFLVPLRLAPNRRSSFWFAFWGTIALTAIGSWGMAWGLEWTDPMVPQHDTEKLVLWFLCVHLPWQIIFAMFLAAMMRIPAKRRRKKREPEQGR</sequence>
<keyword evidence="1" id="KW-0812">Transmembrane</keyword>
<dbReference type="EMBL" id="CP049109">
    <property type="protein sequence ID" value="QIG80963.1"/>
    <property type="molecule type" value="Genomic_DNA"/>
</dbReference>
<reference evidence="2 3" key="1">
    <citation type="submission" date="2020-02" db="EMBL/GenBank/DDBJ databases">
        <authorList>
            <person name="Zheng R.K."/>
            <person name="Sun C.M."/>
        </authorList>
    </citation>
    <scope>NUCLEOTIDE SEQUENCE [LARGE SCALE GENOMIC DNA]</scope>
    <source>
        <strain evidence="3">zrk23</strain>
    </source>
</reference>
<name>A0A6G6Y8R3_9SPHN</name>
<feature type="transmembrane region" description="Helical" evidence="1">
    <location>
        <begin position="129"/>
        <end position="148"/>
    </location>
</feature>
<evidence type="ECO:0000256" key="1">
    <source>
        <dbReference type="SAM" id="Phobius"/>
    </source>
</evidence>
<proteinExistence type="predicted"/>
<dbReference type="RefSeq" id="WP_165327889.1">
    <property type="nucleotide sequence ID" value="NZ_CP049109.1"/>
</dbReference>
<feature type="transmembrane region" description="Helical" evidence="1">
    <location>
        <begin position="199"/>
        <end position="220"/>
    </location>
</feature>
<accession>A0A6G6Y8R3</accession>
<feature type="transmembrane region" description="Helical" evidence="1">
    <location>
        <begin position="32"/>
        <end position="51"/>
    </location>
</feature>
<dbReference type="Proteomes" id="UP000501568">
    <property type="component" value="Chromosome"/>
</dbReference>
<feature type="transmembrane region" description="Helical" evidence="1">
    <location>
        <begin position="57"/>
        <end position="78"/>
    </location>
</feature>
<keyword evidence="1" id="KW-1133">Transmembrane helix</keyword>
<dbReference type="AlphaFoldDB" id="A0A6G6Y8R3"/>
<keyword evidence="1" id="KW-0472">Membrane</keyword>